<dbReference type="Pfam" id="PF00097">
    <property type="entry name" value="zf-C3HC4"/>
    <property type="match status" value="1"/>
</dbReference>
<dbReference type="InterPro" id="IPR043540">
    <property type="entry name" value="RING1/RING2"/>
</dbReference>
<dbReference type="GO" id="GO:0045892">
    <property type="term" value="P:negative regulation of DNA-templated transcription"/>
    <property type="evidence" value="ECO:0007669"/>
    <property type="project" value="TreeGrafter"/>
</dbReference>
<dbReference type="PANTHER" id="PTHR46076">
    <property type="entry name" value="E3 UBIQUITIN-PROTEIN LIGASE RING1 / RING 2 FAMILY MEMBER"/>
    <property type="match status" value="1"/>
</dbReference>
<keyword evidence="7" id="KW-0862">Zinc</keyword>
<reference evidence="9" key="1">
    <citation type="submission" date="2025-08" db="UniProtKB">
        <authorList>
            <consortium name="Ensembl"/>
        </authorList>
    </citation>
    <scope>IDENTIFICATION</scope>
</reference>
<dbReference type="EC" id="2.3.2.27" evidence="3"/>
<keyword evidence="6" id="KW-0863">Zinc-finger</keyword>
<keyword evidence="10" id="KW-1185">Reference proteome</keyword>
<evidence type="ECO:0000256" key="5">
    <source>
        <dbReference type="ARBA" id="ARBA00022723"/>
    </source>
</evidence>
<evidence type="ECO:0000256" key="7">
    <source>
        <dbReference type="ARBA" id="ARBA00022833"/>
    </source>
</evidence>
<dbReference type="GO" id="GO:0031519">
    <property type="term" value="C:PcG protein complex"/>
    <property type="evidence" value="ECO:0007669"/>
    <property type="project" value="TreeGrafter"/>
</dbReference>
<keyword evidence="5" id="KW-0479">Metal-binding</keyword>
<dbReference type="SMART" id="SM00184">
    <property type="entry name" value="RING"/>
    <property type="match status" value="3"/>
</dbReference>
<reference evidence="9" key="2">
    <citation type="submission" date="2025-09" db="UniProtKB">
        <authorList>
            <consortium name="Ensembl"/>
        </authorList>
    </citation>
    <scope>IDENTIFICATION</scope>
</reference>
<accession>A0A8U8BAC2</accession>
<proteinExistence type="predicted"/>
<dbReference type="GO" id="GO:0061630">
    <property type="term" value="F:ubiquitin protein ligase activity"/>
    <property type="evidence" value="ECO:0007669"/>
    <property type="project" value="UniProtKB-EC"/>
</dbReference>
<evidence type="ECO:0000256" key="6">
    <source>
        <dbReference type="ARBA" id="ARBA00022771"/>
    </source>
</evidence>
<protein>
    <recommendedName>
        <fullName evidence="3">RING-type E3 ubiquitin transferase</fullName>
        <ecNumber evidence="3">2.3.2.27</ecNumber>
    </recommendedName>
</protein>
<dbReference type="InterPro" id="IPR001841">
    <property type="entry name" value="Znf_RING"/>
</dbReference>
<organism evidence="9 10">
    <name type="scientific">Geospiza parvula</name>
    <name type="common">Small tree-finch</name>
    <name type="synonym">Camarhynchus parvulus</name>
    <dbReference type="NCBI Taxonomy" id="87175"/>
    <lineage>
        <taxon>Eukaryota</taxon>
        <taxon>Metazoa</taxon>
        <taxon>Chordata</taxon>
        <taxon>Craniata</taxon>
        <taxon>Vertebrata</taxon>
        <taxon>Euteleostomi</taxon>
        <taxon>Archelosauria</taxon>
        <taxon>Archosauria</taxon>
        <taxon>Dinosauria</taxon>
        <taxon>Saurischia</taxon>
        <taxon>Theropoda</taxon>
        <taxon>Coelurosauria</taxon>
        <taxon>Aves</taxon>
        <taxon>Neognathae</taxon>
        <taxon>Neoaves</taxon>
        <taxon>Telluraves</taxon>
        <taxon>Australaves</taxon>
        <taxon>Passeriformes</taxon>
        <taxon>Thraupidae</taxon>
        <taxon>Camarhynchus</taxon>
    </lineage>
</organism>
<dbReference type="InterPro" id="IPR017907">
    <property type="entry name" value="Znf_RING_CS"/>
</dbReference>
<dbReference type="PANTHER" id="PTHR46076:SF2">
    <property type="entry name" value="E3 UBIQUITIN-PROTEIN LIGASE RING1"/>
    <property type="match status" value="1"/>
</dbReference>
<keyword evidence="4" id="KW-0808">Transferase</keyword>
<name>A0A8U8BAC2_GEOPR</name>
<evidence type="ECO:0000313" key="9">
    <source>
        <dbReference type="Ensembl" id="ENSCPVP00000024306.1"/>
    </source>
</evidence>
<evidence type="ECO:0000256" key="1">
    <source>
        <dbReference type="ARBA" id="ARBA00000900"/>
    </source>
</evidence>
<evidence type="ECO:0000256" key="2">
    <source>
        <dbReference type="ARBA" id="ARBA00004906"/>
    </source>
</evidence>
<dbReference type="Proteomes" id="UP000694382">
    <property type="component" value="Unassembled WGS sequence"/>
</dbReference>
<dbReference type="GO" id="GO:0003682">
    <property type="term" value="F:chromatin binding"/>
    <property type="evidence" value="ECO:0007669"/>
    <property type="project" value="TreeGrafter"/>
</dbReference>
<evidence type="ECO:0000313" key="10">
    <source>
        <dbReference type="Proteomes" id="UP000694382"/>
    </source>
</evidence>
<sequence>MCLCHLCVSPPCLHRFCSDCIVTALRSGYVTPVSPVCVTVTCVCHCHLCVSPVCVTVTCVCHCHLCVSPVCVSPQCLHRFCSDCIVTALRSGYVTPVCVIVTFVCHLCVSPVCACVTCVCHPSVCTASAPTVLSLRSGAGMALSPVSPVCVTCVCHLCVSPQCLHRFCSNCIVTALRSGYVTPCLHRFCSDCIVTALRSGYGIRVPKAGGSGAPGILGRGGSALGTPEPPGPSRKRSRASDDSGPDPRPSPGQARRPAGSSEIELVFRPHPLLVEKGEYCQTRFVKTTSNATVDHLSSTWRRRHPGGGPPLGPLNGSLTLELVNEKFWKLSKPLELYYAPTKEQK</sequence>
<evidence type="ECO:0000256" key="3">
    <source>
        <dbReference type="ARBA" id="ARBA00012483"/>
    </source>
</evidence>
<feature type="compositionally biased region" description="Gly residues" evidence="8">
    <location>
        <begin position="212"/>
        <end position="223"/>
    </location>
</feature>
<comment type="pathway">
    <text evidence="2">Protein modification; protein ubiquitination.</text>
</comment>
<dbReference type="AlphaFoldDB" id="A0A8U8BAC2"/>
<dbReference type="PROSITE" id="PS00518">
    <property type="entry name" value="ZF_RING_1"/>
    <property type="match status" value="2"/>
</dbReference>
<dbReference type="Gene3D" id="3.10.20.90">
    <property type="entry name" value="Phosphatidylinositol 3-kinase Catalytic Subunit, Chain A, domain 1"/>
    <property type="match status" value="2"/>
</dbReference>
<feature type="region of interest" description="Disordered" evidence="8">
    <location>
        <begin position="212"/>
        <end position="261"/>
    </location>
</feature>
<dbReference type="GO" id="GO:0000151">
    <property type="term" value="C:ubiquitin ligase complex"/>
    <property type="evidence" value="ECO:0007669"/>
    <property type="project" value="InterPro"/>
</dbReference>
<evidence type="ECO:0000256" key="4">
    <source>
        <dbReference type="ARBA" id="ARBA00022679"/>
    </source>
</evidence>
<dbReference type="InterPro" id="IPR018957">
    <property type="entry name" value="Znf_C3HC4_RING-type"/>
</dbReference>
<dbReference type="Ensembl" id="ENSCPVT00000027601.1">
    <property type="protein sequence ID" value="ENSCPVP00000024306.1"/>
    <property type="gene ID" value="ENSCPVG00000017651.1"/>
</dbReference>
<evidence type="ECO:0000256" key="8">
    <source>
        <dbReference type="SAM" id="MobiDB-lite"/>
    </source>
</evidence>
<dbReference type="GO" id="GO:0008270">
    <property type="term" value="F:zinc ion binding"/>
    <property type="evidence" value="ECO:0007669"/>
    <property type="project" value="UniProtKB-KW"/>
</dbReference>
<comment type="catalytic activity">
    <reaction evidence="1">
        <text>S-ubiquitinyl-[E2 ubiquitin-conjugating enzyme]-L-cysteine + [acceptor protein]-L-lysine = [E2 ubiquitin-conjugating enzyme]-L-cysteine + N(6)-ubiquitinyl-[acceptor protein]-L-lysine.</text>
        <dbReference type="EC" id="2.3.2.27"/>
    </reaction>
</comment>